<dbReference type="PANTHER" id="PTHR43687">
    <property type="entry name" value="ADENYLYLSULFATE REDUCTASE, BETA SUBUNIT"/>
    <property type="match status" value="1"/>
</dbReference>
<evidence type="ECO:0000313" key="6">
    <source>
        <dbReference type="EMBL" id="ACI16899.1"/>
    </source>
</evidence>
<dbReference type="PROSITE" id="PS00198">
    <property type="entry name" value="4FE4S_FER_1"/>
    <property type="match status" value="2"/>
</dbReference>
<feature type="domain" description="4Fe-4S ferredoxin-type" evidence="5">
    <location>
        <begin position="382"/>
        <end position="412"/>
    </location>
</feature>
<protein>
    <submittedName>
        <fullName evidence="6">Inosine-5'-monophosphate dehydrogenase related protein viii</fullName>
    </submittedName>
</protein>
<dbReference type="EMBL" id="CP001145">
    <property type="protein sequence ID" value="ACI16899.1"/>
    <property type="molecule type" value="Genomic_DNA"/>
</dbReference>
<keyword evidence="1" id="KW-0004">4Fe-4S</keyword>
<reference evidence="7" key="1">
    <citation type="submission" date="2008-08" db="EMBL/GenBank/DDBJ databases">
        <title>The complete genome sequence of Coprothermobacter proteolyticus strain ATCC 5245 / DSM 5265 / BT.</title>
        <authorList>
            <person name="Dodson R.J."/>
            <person name="Durkin A.S."/>
            <person name="Wu M."/>
            <person name="Eisen J."/>
            <person name="Sutton G."/>
        </authorList>
    </citation>
    <scope>NUCLEOTIDE SEQUENCE [LARGE SCALE GENOMIC DNA]</scope>
    <source>
        <strain evidence="7">ATCC 35245 / DSM 5265 / OCM 4 / BT</strain>
    </source>
</reference>
<dbReference type="GO" id="GO:0051539">
    <property type="term" value="F:4 iron, 4 sulfur cluster binding"/>
    <property type="evidence" value="ECO:0007669"/>
    <property type="project" value="UniProtKB-KW"/>
</dbReference>
<gene>
    <name evidence="6" type="ordered locus">COPRO5265_0016</name>
</gene>
<dbReference type="STRING" id="309798.COPRO5265_0016"/>
<reference evidence="6 7" key="2">
    <citation type="journal article" date="2014" name="Genome Announc.">
        <title>Complete Genome Sequence of Coprothermobacter proteolyticus DSM 5265.</title>
        <authorList>
            <person name="Alexiev A."/>
            <person name="Coil D.A."/>
            <person name="Badger J.H."/>
            <person name="Enticknap J."/>
            <person name="Ward N."/>
            <person name="Robb F.T."/>
            <person name="Eisen J.A."/>
        </authorList>
    </citation>
    <scope>NUCLEOTIDE SEQUENCE [LARGE SCALE GENOMIC DNA]</scope>
    <source>
        <strain evidence="7">ATCC 35245 / DSM 5265 / OCM 4 / BT</strain>
    </source>
</reference>
<dbReference type="AlphaFoldDB" id="B5Y6J1"/>
<keyword evidence="4" id="KW-0411">Iron-sulfur</keyword>
<dbReference type="PANTHER" id="PTHR43687:SF4">
    <property type="entry name" value="BLR5484 PROTEIN"/>
    <property type="match status" value="1"/>
</dbReference>
<dbReference type="SUPFAM" id="SSF54862">
    <property type="entry name" value="4Fe-4S ferredoxins"/>
    <property type="match status" value="1"/>
</dbReference>
<evidence type="ECO:0000313" key="7">
    <source>
        <dbReference type="Proteomes" id="UP000001732"/>
    </source>
</evidence>
<name>B5Y6J1_COPPD</name>
<organism evidence="6 7">
    <name type="scientific">Coprothermobacter proteolyticus (strain ATCC 35245 / DSM 5265 / OCM 4 / BT)</name>
    <dbReference type="NCBI Taxonomy" id="309798"/>
    <lineage>
        <taxon>Bacteria</taxon>
        <taxon>Pseudomonadati</taxon>
        <taxon>Coprothermobacterota</taxon>
        <taxon>Coprothermobacteria</taxon>
        <taxon>Coprothermobacterales</taxon>
        <taxon>Coprothermobacteraceae</taxon>
        <taxon>Coprothermobacter</taxon>
    </lineage>
</organism>
<dbReference type="eggNOG" id="COG1145">
    <property type="taxonomic scope" value="Bacteria"/>
</dbReference>
<evidence type="ECO:0000259" key="5">
    <source>
        <dbReference type="PROSITE" id="PS51379"/>
    </source>
</evidence>
<dbReference type="InterPro" id="IPR050572">
    <property type="entry name" value="Fe-S_Ferredoxin"/>
</dbReference>
<feature type="domain" description="4Fe-4S ferredoxin-type" evidence="5">
    <location>
        <begin position="413"/>
        <end position="442"/>
    </location>
</feature>
<dbReference type="PROSITE" id="PS51379">
    <property type="entry name" value="4FE4S_FER_2"/>
    <property type="match status" value="2"/>
</dbReference>
<keyword evidence="2" id="KW-0479">Metal-binding</keyword>
<evidence type="ECO:0000256" key="1">
    <source>
        <dbReference type="ARBA" id="ARBA00022485"/>
    </source>
</evidence>
<dbReference type="HOGENOM" id="CLU_043239_0_0_9"/>
<dbReference type="RefSeq" id="WP_012543551.1">
    <property type="nucleotide sequence ID" value="NC_011295.1"/>
</dbReference>
<evidence type="ECO:0000256" key="2">
    <source>
        <dbReference type="ARBA" id="ARBA00022723"/>
    </source>
</evidence>
<evidence type="ECO:0000256" key="3">
    <source>
        <dbReference type="ARBA" id="ARBA00023004"/>
    </source>
</evidence>
<dbReference type="KEGG" id="cpo:COPRO5265_0016"/>
<dbReference type="Proteomes" id="UP000001732">
    <property type="component" value="Chromosome"/>
</dbReference>
<dbReference type="Gene3D" id="3.30.70.20">
    <property type="match status" value="1"/>
</dbReference>
<proteinExistence type="predicted"/>
<evidence type="ECO:0000256" key="4">
    <source>
        <dbReference type="ARBA" id="ARBA00023014"/>
    </source>
</evidence>
<dbReference type="GO" id="GO:0046872">
    <property type="term" value="F:metal ion binding"/>
    <property type="evidence" value="ECO:0007669"/>
    <property type="project" value="UniProtKB-KW"/>
</dbReference>
<dbReference type="Pfam" id="PF01837">
    <property type="entry name" value="HcyBio"/>
    <property type="match status" value="1"/>
</dbReference>
<dbReference type="InterPro" id="IPR002708">
    <property type="entry name" value="HcyBio"/>
</dbReference>
<dbReference type="OrthoDB" id="9765041at2"/>
<sequence>MKTIEEINAKIRSGQAVVLTAEEVVQMAKESSPKEIAEKVDVVTTGTFAPMCSSGAFINFGHTTPPMRMEKIKLSDVEVYGGVAAVDGFLGATQESDEDKSFGGAHIIEALIKGKDVFLEAQGKGTDCYPRKAFAGFINKDMINDFFLFNPRNAYQNYAAATNSSKRILYTYMGKLLPNFGNMNYSTSGELSPLLKDPNMLTIGLGTRIFLCGTEGYVVWPGTQFTDQVQVNQWGIPMGSARTLAVIGDAKKMNARYLRAAYFKNYGVTLFVGIGIPIPIINDDVAYFASRSNAEITTEIKDYALQDHPTIGYITYEELRSGFAELNGKKVKTAPISSLNMAREIADVLKHWISQGAFLLTEPVAYFHEPRIVKKLPQELEGKPLTKDDPTCVDCGLCTSVCPTGALKLINAKLAFTKEACTKCGLCSDICPVGVRLPFDEQR</sequence>
<keyword evidence="3" id="KW-0408">Iron</keyword>
<dbReference type="InterPro" id="IPR017900">
    <property type="entry name" value="4Fe4S_Fe_S_CS"/>
</dbReference>
<accession>B5Y6J1</accession>
<keyword evidence="7" id="KW-1185">Reference proteome</keyword>
<dbReference type="eggNOG" id="COG1900">
    <property type="taxonomic scope" value="Bacteria"/>
</dbReference>
<dbReference type="Pfam" id="PF13237">
    <property type="entry name" value="Fer4_10"/>
    <property type="match status" value="1"/>
</dbReference>
<dbReference type="InterPro" id="IPR017896">
    <property type="entry name" value="4Fe4S_Fe-S-bd"/>
</dbReference>